<gene>
    <name evidence="1" type="ORF">S06H3_14113</name>
</gene>
<reference evidence="1" key="1">
    <citation type="journal article" date="2014" name="Front. Microbiol.">
        <title>High frequency of phylogenetically diverse reductive dehalogenase-homologous genes in deep subseafloor sedimentary metagenomes.</title>
        <authorList>
            <person name="Kawai M."/>
            <person name="Futagami T."/>
            <person name="Toyoda A."/>
            <person name="Takaki Y."/>
            <person name="Nishi S."/>
            <person name="Hori S."/>
            <person name="Arai W."/>
            <person name="Tsubouchi T."/>
            <person name="Morono Y."/>
            <person name="Uchiyama I."/>
            <person name="Ito T."/>
            <person name="Fujiyama A."/>
            <person name="Inagaki F."/>
            <person name="Takami H."/>
        </authorList>
    </citation>
    <scope>NUCLEOTIDE SEQUENCE</scope>
    <source>
        <strain evidence="1">Expedition CK06-06</strain>
    </source>
</reference>
<comment type="caution">
    <text evidence="1">The sequence shown here is derived from an EMBL/GenBank/DDBJ whole genome shotgun (WGS) entry which is preliminary data.</text>
</comment>
<evidence type="ECO:0000313" key="1">
    <source>
        <dbReference type="EMBL" id="GAI17739.1"/>
    </source>
</evidence>
<feature type="non-terminal residue" evidence="1">
    <location>
        <position position="1"/>
    </location>
</feature>
<sequence>DEPVELKRNINGGFNDSEYDMPPTAMLMWLMSELGV</sequence>
<dbReference type="AlphaFoldDB" id="X1NGD5"/>
<organism evidence="1">
    <name type="scientific">marine sediment metagenome</name>
    <dbReference type="NCBI Taxonomy" id="412755"/>
    <lineage>
        <taxon>unclassified sequences</taxon>
        <taxon>metagenomes</taxon>
        <taxon>ecological metagenomes</taxon>
    </lineage>
</organism>
<proteinExistence type="predicted"/>
<dbReference type="EMBL" id="BARV01006897">
    <property type="protein sequence ID" value="GAI17739.1"/>
    <property type="molecule type" value="Genomic_DNA"/>
</dbReference>
<name>X1NGD5_9ZZZZ</name>
<protein>
    <submittedName>
        <fullName evidence="1">Uncharacterized protein</fullName>
    </submittedName>
</protein>
<accession>X1NGD5</accession>